<feature type="region of interest" description="Disordered" evidence="1">
    <location>
        <begin position="1"/>
        <end position="23"/>
    </location>
</feature>
<keyword evidence="3" id="KW-1185">Reference proteome</keyword>
<gene>
    <name evidence="2" type="ORF">ACETIH_02560</name>
</gene>
<dbReference type="RefSeq" id="WP_377028771.1">
    <property type="nucleotide sequence ID" value="NZ_JBHOMY010000009.1"/>
</dbReference>
<accession>A0ABV6Y3N8</accession>
<protein>
    <submittedName>
        <fullName evidence="2">Uncharacterized protein</fullName>
    </submittedName>
</protein>
<evidence type="ECO:0000313" key="3">
    <source>
        <dbReference type="Proteomes" id="UP001593940"/>
    </source>
</evidence>
<name>A0ABV6Y3N8_9HYPH</name>
<dbReference type="Proteomes" id="UP001593940">
    <property type="component" value="Unassembled WGS sequence"/>
</dbReference>
<dbReference type="EMBL" id="JBHOMY010000009">
    <property type="protein sequence ID" value="MFC1455627.1"/>
    <property type="molecule type" value="Genomic_DNA"/>
</dbReference>
<comment type="caution">
    <text evidence="2">The sequence shown here is derived from an EMBL/GenBank/DDBJ whole genome shotgun (WGS) entry which is preliminary data.</text>
</comment>
<organism evidence="2 3">
    <name type="scientific">Microvirga arabica</name>
    <dbReference type="NCBI Taxonomy" id="1128671"/>
    <lineage>
        <taxon>Bacteria</taxon>
        <taxon>Pseudomonadati</taxon>
        <taxon>Pseudomonadota</taxon>
        <taxon>Alphaproteobacteria</taxon>
        <taxon>Hyphomicrobiales</taxon>
        <taxon>Methylobacteriaceae</taxon>
        <taxon>Microvirga</taxon>
    </lineage>
</organism>
<proteinExistence type="predicted"/>
<evidence type="ECO:0000313" key="2">
    <source>
        <dbReference type="EMBL" id="MFC1455627.1"/>
    </source>
</evidence>
<reference evidence="2 3" key="1">
    <citation type="submission" date="2024-09" db="EMBL/GenBank/DDBJ databases">
        <title>Nodulacao em especies de Leguminosae Basais da Amazonia e Caracterizacao dos Rizobios e Bacterias Associadas aos Nodulos.</title>
        <authorList>
            <person name="Jambeiro I.C.A."/>
            <person name="Lopes I.S."/>
            <person name="Aguiar E.R.G.R."/>
            <person name="Santos A.F.J."/>
            <person name="Dos Santos J.M.F."/>
            <person name="Gross E."/>
        </authorList>
    </citation>
    <scope>NUCLEOTIDE SEQUENCE [LARGE SCALE GENOMIC DNA]</scope>
    <source>
        <strain evidence="2 3">BRUESC1165</strain>
    </source>
</reference>
<sequence>MHSLHPQARTTPAVRQEIARSREPTGVLAKRFSVSTEAVLTQNPAGQPL</sequence>
<evidence type="ECO:0000256" key="1">
    <source>
        <dbReference type="SAM" id="MobiDB-lite"/>
    </source>
</evidence>